<dbReference type="PROSITE" id="PS51833">
    <property type="entry name" value="HDOD"/>
    <property type="match status" value="1"/>
</dbReference>
<evidence type="ECO:0000313" key="1">
    <source>
        <dbReference type="EMBL" id="NLW34677.1"/>
    </source>
</evidence>
<gene>
    <name evidence="1" type="ORF">GXY80_04225</name>
</gene>
<dbReference type="EMBL" id="JAAYEE010000073">
    <property type="protein sequence ID" value="NLW34677.1"/>
    <property type="molecule type" value="Genomic_DNA"/>
</dbReference>
<reference evidence="1" key="2">
    <citation type="submission" date="2020-01" db="EMBL/GenBank/DDBJ databases">
        <authorList>
            <person name="Campanaro S."/>
        </authorList>
    </citation>
    <scope>NUCLEOTIDE SEQUENCE</scope>
    <source>
        <strain evidence="1">AS06rmzACSIP_7</strain>
    </source>
</reference>
<dbReference type="PANTHER" id="PTHR33525">
    <property type="match status" value="1"/>
</dbReference>
<dbReference type="InterPro" id="IPR052340">
    <property type="entry name" value="RNase_Y/CdgJ"/>
</dbReference>
<dbReference type="InterPro" id="IPR013976">
    <property type="entry name" value="HDOD"/>
</dbReference>
<dbReference type="InterPro" id="IPR006675">
    <property type="entry name" value="HDIG_dom"/>
</dbReference>
<organism evidence="1 2">
    <name type="scientific">Syntrophorhabdus aromaticivorans</name>
    <dbReference type="NCBI Taxonomy" id="328301"/>
    <lineage>
        <taxon>Bacteria</taxon>
        <taxon>Pseudomonadati</taxon>
        <taxon>Thermodesulfobacteriota</taxon>
        <taxon>Syntrophorhabdia</taxon>
        <taxon>Syntrophorhabdales</taxon>
        <taxon>Syntrophorhabdaceae</taxon>
        <taxon>Syntrophorhabdus</taxon>
    </lineage>
</organism>
<sequence>MIKDFKSRILKLISYLPPIPTVMMELIDALNNEDIELDVLSKIIRKDPSMSVNVLKVANSAFYGLPVKVKTIEHAVRMLGTKEIASLCIACTAGRSLKAPANQPTLDLSKFWQHSVATGVISKVLCSELNIQSANNIYLAGLIHDVGKIILDRFMHDVYKEIVRITYNENISVVEAEQRTIGESHATVGGWLMEKWNLPSMFTDVAAYHHSVMETREENRVEVAIISLSNQLARLKSFGFGGDMSGVVLADIDAWKILDQAYPQIKNLDVVKFIWDLDEAYHEIVAMERLINN</sequence>
<name>A0A351U1M3_9BACT</name>
<dbReference type="Proteomes" id="UP000777265">
    <property type="component" value="Unassembled WGS sequence"/>
</dbReference>
<dbReference type="InterPro" id="IPR003607">
    <property type="entry name" value="HD/PDEase_dom"/>
</dbReference>
<dbReference type="Pfam" id="PF08668">
    <property type="entry name" value="HDOD"/>
    <property type="match status" value="1"/>
</dbReference>
<dbReference type="Gene3D" id="1.10.3210.10">
    <property type="entry name" value="Hypothetical protein af1432"/>
    <property type="match status" value="1"/>
</dbReference>
<reference evidence="1" key="1">
    <citation type="journal article" date="2020" name="Biotechnol. Biofuels">
        <title>New insights from the biogas microbiome by comprehensive genome-resolved metagenomics of nearly 1600 species originating from multiple anaerobic digesters.</title>
        <authorList>
            <person name="Campanaro S."/>
            <person name="Treu L."/>
            <person name="Rodriguez-R L.M."/>
            <person name="Kovalovszki A."/>
            <person name="Ziels R.M."/>
            <person name="Maus I."/>
            <person name="Zhu X."/>
            <person name="Kougias P.G."/>
            <person name="Basile A."/>
            <person name="Luo G."/>
            <person name="Schluter A."/>
            <person name="Konstantinidis K.T."/>
            <person name="Angelidaki I."/>
        </authorList>
    </citation>
    <scope>NUCLEOTIDE SEQUENCE</scope>
    <source>
        <strain evidence="1">AS06rmzACSIP_7</strain>
    </source>
</reference>
<dbReference type="CDD" id="cd00077">
    <property type="entry name" value="HDc"/>
    <property type="match status" value="1"/>
</dbReference>
<dbReference type="SUPFAM" id="SSF109604">
    <property type="entry name" value="HD-domain/PDEase-like"/>
    <property type="match status" value="1"/>
</dbReference>
<dbReference type="AlphaFoldDB" id="A0A351U1M3"/>
<dbReference type="STRING" id="909663.GCA_000512235_02291"/>
<proteinExistence type="predicted"/>
<dbReference type="PANTHER" id="PTHR33525:SF3">
    <property type="entry name" value="RIBONUCLEASE Y"/>
    <property type="match status" value="1"/>
</dbReference>
<protein>
    <submittedName>
        <fullName evidence="1">HDOD domain-containing protein</fullName>
    </submittedName>
</protein>
<evidence type="ECO:0000313" key="2">
    <source>
        <dbReference type="Proteomes" id="UP000777265"/>
    </source>
</evidence>
<dbReference type="NCBIfam" id="TIGR00277">
    <property type="entry name" value="HDIG"/>
    <property type="match status" value="1"/>
</dbReference>
<accession>A0A351U1M3</accession>
<comment type="caution">
    <text evidence="1">The sequence shown here is derived from an EMBL/GenBank/DDBJ whole genome shotgun (WGS) entry which is preliminary data.</text>
</comment>